<feature type="compositionally biased region" description="Basic and acidic residues" evidence="2">
    <location>
        <begin position="194"/>
        <end position="207"/>
    </location>
</feature>
<dbReference type="PANTHER" id="PTHR48081">
    <property type="entry name" value="AB HYDROLASE SUPERFAMILY PROTEIN C4A8.06C"/>
    <property type="match status" value="1"/>
</dbReference>
<keyword evidence="1 4" id="KW-0378">Hydrolase</keyword>
<feature type="domain" description="Alpha/beta hydrolase fold-3" evidence="3">
    <location>
        <begin position="85"/>
        <end position="176"/>
    </location>
</feature>
<proteinExistence type="predicted"/>
<protein>
    <submittedName>
        <fullName evidence="4">Alpha/Beta hydrolase protein</fullName>
    </submittedName>
</protein>
<evidence type="ECO:0000256" key="1">
    <source>
        <dbReference type="ARBA" id="ARBA00022801"/>
    </source>
</evidence>
<keyword evidence="5" id="KW-1185">Reference proteome</keyword>
<feature type="domain" description="Alpha/beta hydrolase fold-3" evidence="3">
    <location>
        <begin position="270"/>
        <end position="389"/>
    </location>
</feature>
<dbReference type="Gene3D" id="3.40.50.1820">
    <property type="entry name" value="alpha/beta hydrolase"/>
    <property type="match status" value="1"/>
</dbReference>
<feature type="region of interest" description="Disordered" evidence="2">
    <location>
        <begin position="186"/>
        <end position="228"/>
    </location>
</feature>
<evidence type="ECO:0000259" key="3">
    <source>
        <dbReference type="Pfam" id="PF07859"/>
    </source>
</evidence>
<dbReference type="AlphaFoldDB" id="A0A6A5ZBB5"/>
<dbReference type="InterPro" id="IPR050300">
    <property type="entry name" value="GDXG_lipolytic_enzyme"/>
</dbReference>
<reference evidence="4" key="1">
    <citation type="journal article" date="2020" name="Stud. Mycol.">
        <title>101 Dothideomycetes genomes: a test case for predicting lifestyles and emergence of pathogens.</title>
        <authorList>
            <person name="Haridas S."/>
            <person name="Albert R."/>
            <person name="Binder M."/>
            <person name="Bloem J."/>
            <person name="Labutti K."/>
            <person name="Salamov A."/>
            <person name="Andreopoulos B."/>
            <person name="Baker S."/>
            <person name="Barry K."/>
            <person name="Bills G."/>
            <person name="Bluhm B."/>
            <person name="Cannon C."/>
            <person name="Castanera R."/>
            <person name="Culley D."/>
            <person name="Daum C."/>
            <person name="Ezra D."/>
            <person name="Gonzalez J."/>
            <person name="Henrissat B."/>
            <person name="Kuo A."/>
            <person name="Liang C."/>
            <person name="Lipzen A."/>
            <person name="Lutzoni F."/>
            <person name="Magnuson J."/>
            <person name="Mondo S."/>
            <person name="Nolan M."/>
            <person name="Ohm R."/>
            <person name="Pangilinan J."/>
            <person name="Park H.-J."/>
            <person name="Ramirez L."/>
            <person name="Alfaro M."/>
            <person name="Sun H."/>
            <person name="Tritt A."/>
            <person name="Yoshinaga Y."/>
            <person name="Zwiers L.-H."/>
            <person name="Turgeon B."/>
            <person name="Goodwin S."/>
            <person name="Spatafora J."/>
            <person name="Crous P."/>
            <person name="Grigoriev I."/>
        </authorList>
    </citation>
    <scope>NUCLEOTIDE SEQUENCE</scope>
    <source>
        <strain evidence="4">CBS 627.86</strain>
    </source>
</reference>
<accession>A0A6A5ZBB5</accession>
<dbReference type="GO" id="GO:0016787">
    <property type="term" value="F:hydrolase activity"/>
    <property type="evidence" value="ECO:0007669"/>
    <property type="project" value="UniProtKB-KW"/>
</dbReference>
<sequence>MSAEKKKKGDRPRWMLHIQAQFWRVLMGIGMVLHRLARPLPPAPSFHKYIDATVSPIKGKFRLQFYVPKDYHRRKKLKGKRYPCIVNFHGGGFVLGTAHDDARWAGVVVEQVGAVVVSVDYRLAPEFPFPTAVEDGADAVLYLAKHADELYLDTERFAVSGFSSGGNMTFTVPLCLQGELLERTASGKPIPNSHEGHLSRFNSHEANDNNTLRPPTANGTANVTPNGSRINLSRQVSKLDRIAMLRQTGASSLSLVSSRKEGSAVSVFNQGTEVKIRGIVSFYPPTDYTQTREQRRQTCSRTDHQLPAVFTELFDDSYLQPPSLDLAHPWLSPGVAPDHMLTALPDDIVMLCCEWDMLLAEGERFRDRLVTNFKKRVHYHCVPGVPHGWDKAPNPLRESPGARDQYIVACKELRRIFEIEEDLEEVSTREEEDSPV</sequence>
<dbReference type="EMBL" id="ML977322">
    <property type="protein sequence ID" value="KAF2115678.1"/>
    <property type="molecule type" value="Genomic_DNA"/>
</dbReference>
<evidence type="ECO:0000313" key="5">
    <source>
        <dbReference type="Proteomes" id="UP000799770"/>
    </source>
</evidence>
<dbReference type="Pfam" id="PF07859">
    <property type="entry name" value="Abhydrolase_3"/>
    <property type="match status" value="2"/>
</dbReference>
<dbReference type="PANTHER" id="PTHR48081:SF8">
    <property type="entry name" value="ALPHA_BETA HYDROLASE FOLD-3 DOMAIN-CONTAINING PROTEIN-RELATED"/>
    <property type="match status" value="1"/>
</dbReference>
<feature type="compositionally biased region" description="Polar residues" evidence="2">
    <location>
        <begin position="208"/>
        <end position="228"/>
    </location>
</feature>
<name>A0A6A5ZBB5_9PLEO</name>
<dbReference type="OrthoDB" id="433474at2759"/>
<evidence type="ECO:0000256" key="2">
    <source>
        <dbReference type="SAM" id="MobiDB-lite"/>
    </source>
</evidence>
<evidence type="ECO:0000313" key="4">
    <source>
        <dbReference type="EMBL" id="KAF2115678.1"/>
    </source>
</evidence>
<organism evidence="4 5">
    <name type="scientific">Lophiotrema nucula</name>
    <dbReference type="NCBI Taxonomy" id="690887"/>
    <lineage>
        <taxon>Eukaryota</taxon>
        <taxon>Fungi</taxon>
        <taxon>Dikarya</taxon>
        <taxon>Ascomycota</taxon>
        <taxon>Pezizomycotina</taxon>
        <taxon>Dothideomycetes</taxon>
        <taxon>Pleosporomycetidae</taxon>
        <taxon>Pleosporales</taxon>
        <taxon>Lophiotremataceae</taxon>
        <taxon>Lophiotrema</taxon>
    </lineage>
</organism>
<dbReference type="SUPFAM" id="SSF53474">
    <property type="entry name" value="alpha/beta-Hydrolases"/>
    <property type="match status" value="1"/>
</dbReference>
<dbReference type="InterPro" id="IPR029058">
    <property type="entry name" value="AB_hydrolase_fold"/>
</dbReference>
<dbReference type="InterPro" id="IPR013094">
    <property type="entry name" value="AB_hydrolase_3"/>
</dbReference>
<gene>
    <name evidence="4" type="ORF">BDV96DRAFT_492126</name>
</gene>
<dbReference type="Proteomes" id="UP000799770">
    <property type="component" value="Unassembled WGS sequence"/>
</dbReference>